<dbReference type="EMBL" id="AMZH03028455">
    <property type="protein sequence ID" value="RRT33680.1"/>
    <property type="molecule type" value="Genomic_DNA"/>
</dbReference>
<gene>
    <name evidence="2" type="ORF">B296_00052759</name>
</gene>
<dbReference type="PANTHER" id="PTHR31087:SF131">
    <property type="entry name" value="TRANSLATION INITIATION FACTOR 2B FAMILY PROTEIN, PUTATIVE, EXPRESSED-RELATED"/>
    <property type="match status" value="1"/>
</dbReference>
<protein>
    <recommendedName>
        <fullName evidence="4">Protein LURP-one-related 8</fullName>
    </recommendedName>
</protein>
<name>A0A426X2L5_ENSVE</name>
<comment type="similarity">
    <text evidence="1">Belongs to the LOR family.</text>
</comment>
<proteinExistence type="inferred from homology"/>
<evidence type="ECO:0008006" key="4">
    <source>
        <dbReference type="Google" id="ProtNLM"/>
    </source>
</evidence>
<dbReference type="Pfam" id="PF04525">
    <property type="entry name" value="LOR"/>
    <property type="match status" value="1"/>
</dbReference>
<dbReference type="InterPro" id="IPR007612">
    <property type="entry name" value="LOR"/>
</dbReference>
<dbReference type="SUPFAM" id="SSF54518">
    <property type="entry name" value="Tubby C-terminal domain-like"/>
    <property type="match status" value="1"/>
</dbReference>
<dbReference type="Proteomes" id="UP000287651">
    <property type="component" value="Unassembled WGS sequence"/>
</dbReference>
<sequence>MTKVHPSTTVLDLELPELAGVRRKDSNTVVLTVWRKSLLFSCSGFTVFDAEGNLVFRVDNYGSGSTGEIVLMDAAGKPLLTIRRKKLSLGANWVIYDGEDVVDPLFSVKKHSNLLHSKVLAHVTTPCNRRRRRGGCSAGYEVEGSYSRRSCTVYDEMRRSVAEIRQKEAVGGVAFGGDVFRLVVHTDVETRLAMGILIVLDQMFGSRVSLING</sequence>
<dbReference type="PANTHER" id="PTHR31087">
    <property type="match status" value="1"/>
</dbReference>
<dbReference type="InterPro" id="IPR025659">
    <property type="entry name" value="Tubby-like_C"/>
</dbReference>
<dbReference type="AlphaFoldDB" id="A0A426X2L5"/>
<dbReference type="InterPro" id="IPR038595">
    <property type="entry name" value="LOR_sf"/>
</dbReference>
<evidence type="ECO:0000313" key="3">
    <source>
        <dbReference type="Proteomes" id="UP000287651"/>
    </source>
</evidence>
<evidence type="ECO:0000313" key="2">
    <source>
        <dbReference type="EMBL" id="RRT33680.1"/>
    </source>
</evidence>
<reference evidence="2 3" key="1">
    <citation type="journal article" date="2014" name="Agronomy (Basel)">
        <title>A Draft Genome Sequence for Ensete ventricosum, the Drought-Tolerant Tree Against Hunger.</title>
        <authorList>
            <person name="Harrison J."/>
            <person name="Moore K.A."/>
            <person name="Paszkiewicz K."/>
            <person name="Jones T."/>
            <person name="Grant M."/>
            <person name="Ambacheew D."/>
            <person name="Muzemil S."/>
            <person name="Studholme D.J."/>
        </authorList>
    </citation>
    <scope>NUCLEOTIDE SEQUENCE [LARGE SCALE GENOMIC DNA]</scope>
</reference>
<evidence type="ECO:0000256" key="1">
    <source>
        <dbReference type="ARBA" id="ARBA00005437"/>
    </source>
</evidence>
<accession>A0A426X2L5</accession>
<dbReference type="Gene3D" id="2.40.160.200">
    <property type="entry name" value="LURP1-related"/>
    <property type="match status" value="1"/>
</dbReference>
<comment type="caution">
    <text evidence="2">The sequence shown here is derived from an EMBL/GenBank/DDBJ whole genome shotgun (WGS) entry which is preliminary data.</text>
</comment>
<organism evidence="2 3">
    <name type="scientific">Ensete ventricosum</name>
    <name type="common">Abyssinian banana</name>
    <name type="synonym">Musa ensete</name>
    <dbReference type="NCBI Taxonomy" id="4639"/>
    <lineage>
        <taxon>Eukaryota</taxon>
        <taxon>Viridiplantae</taxon>
        <taxon>Streptophyta</taxon>
        <taxon>Embryophyta</taxon>
        <taxon>Tracheophyta</taxon>
        <taxon>Spermatophyta</taxon>
        <taxon>Magnoliopsida</taxon>
        <taxon>Liliopsida</taxon>
        <taxon>Zingiberales</taxon>
        <taxon>Musaceae</taxon>
        <taxon>Ensete</taxon>
    </lineage>
</organism>